<keyword evidence="6 9" id="KW-0472">Membrane</keyword>
<feature type="disulfide bond" evidence="7">
    <location>
        <begin position="711"/>
        <end position="720"/>
    </location>
</feature>
<dbReference type="Proteomes" id="UP000095300">
    <property type="component" value="Unassembled WGS sequence"/>
</dbReference>
<keyword evidence="3" id="KW-1003">Cell membrane</keyword>
<comment type="similarity">
    <text evidence="2">Belongs to the TMEM8 family.</text>
</comment>
<feature type="region of interest" description="Disordered" evidence="8">
    <location>
        <begin position="472"/>
        <end position="502"/>
    </location>
</feature>
<feature type="transmembrane region" description="Helical" evidence="9">
    <location>
        <begin position="845"/>
        <end position="867"/>
    </location>
</feature>
<sequence length="935" mass="106373">MMVPIVYQLQIYWKTYGDIYQTKPSNINKFDANTDTLDTLSARLSSITLLKYSSYRDVSILHFLIPPDTRRVLFTFKATEQSSSILKSKCVPRNVNLHLKARSFPVISPENITFPKSFLNNKQRFKTHSLQFQSNGVLEKLLIEGPYVGNWFAVAFLSWTDPTKDRIEQQGIAASCETLLMAEMSLSIFNPIITSNRMVQNNTLLGNYEDNCCDINNSCNNNNKAKTTSASYKERPHKADIKASSSNVKPEAKNIQDNDIVYKLFIPRNVEVATAFIDFAEKCLRCPLIGFYTQANALPYLDDNNEELGSSHSIYVQANRTETISFMFNVQPLTWHYILLKYHSKNECLSEESVLSDVKSENSTKNEKYNLKFALRIEYTDANEKHKDNSTDKANLQKPIVFRNITFYPLHRQSHREFFTFNYSLVTNENYTMPSTLNVTAGAPVGLEFYIGDVYDIGGTLTFSAFMENDNKESEKDISPSSSNSFENPGTGDHVSDDDEFRPNSEARKHKIIIVCMHHGQPSEPLWPDKCRHGHRQWAATSIINSKNVSENSALLHVPYPESGNWFVTMRLFCNASSPVDRFSVQRVKEFVNTYRNNLDSMHQNCDCSPNMTYYKKCLNDPICFETMNEKNILKFKECLLDVKCTSLHLEMTEKFKNSRNVESKQFAPENCSTSVSFSISSKPCINGTCGHSGHCYHYMSGGFVFSSCVCTKGYRGWDCNDDSQVLSEISTLVASLLLILSNLFFIPSVYIAARRKFGIESLIYFFAMFFSIFYHACDSGEEEYSFCLLSLEVLQFCDFYCGLLAIWVTLLAMAQLGEEYTALLHMLGAILLALGTEVNKQSLWVFLTPVLTGVILIGTSWGVRCYKTRQCFPARKYLLFHMPIGCVLVICGLVCYAFVATRQNYYIVHSIWHVVMALSIVCLLPSSKLIIAEC</sequence>
<evidence type="ECO:0000256" key="7">
    <source>
        <dbReference type="PROSITE-ProRule" id="PRU00076"/>
    </source>
</evidence>
<dbReference type="InterPro" id="IPR000742">
    <property type="entry name" value="EGF"/>
</dbReference>
<protein>
    <recommendedName>
        <fullName evidence="10">EGF-like domain-containing protein</fullName>
    </recommendedName>
</protein>
<dbReference type="Pfam" id="PF12036">
    <property type="entry name" value="DUF3522"/>
    <property type="match status" value="1"/>
</dbReference>
<gene>
    <name evidence="11" type="primary">106088357</name>
</gene>
<comment type="subcellular location">
    <subcellularLocation>
        <location evidence="1">Cell membrane</location>
        <topology evidence="1">Multi-pass membrane protein</topology>
    </subcellularLocation>
</comment>
<keyword evidence="4 9" id="KW-0812">Transmembrane</keyword>
<keyword evidence="5 9" id="KW-1133">Transmembrane helix</keyword>
<dbReference type="OrthoDB" id="69646at2759"/>
<evidence type="ECO:0000256" key="4">
    <source>
        <dbReference type="ARBA" id="ARBA00022692"/>
    </source>
</evidence>
<name>A0A1I8PVV4_STOCA</name>
<evidence type="ECO:0000313" key="11">
    <source>
        <dbReference type="EnsemblMetazoa" id="SCAU011601-PA"/>
    </source>
</evidence>
<reference evidence="11" key="1">
    <citation type="submission" date="2020-05" db="UniProtKB">
        <authorList>
            <consortium name="EnsemblMetazoa"/>
        </authorList>
    </citation>
    <scope>IDENTIFICATION</scope>
    <source>
        <strain evidence="11">USDA</strain>
    </source>
</reference>
<dbReference type="InterPro" id="IPR021910">
    <property type="entry name" value="NGX6/PGAP6/MYMK"/>
</dbReference>
<dbReference type="GO" id="GO:0005886">
    <property type="term" value="C:plasma membrane"/>
    <property type="evidence" value="ECO:0007669"/>
    <property type="project" value="UniProtKB-SubCell"/>
</dbReference>
<keyword evidence="7" id="KW-1015">Disulfide bond</keyword>
<feature type="transmembrane region" description="Helical" evidence="9">
    <location>
        <begin position="730"/>
        <end position="751"/>
    </location>
</feature>
<evidence type="ECO:0000256" key="3">
    <source>
        <dbReference type="ARBA" id="ARBA00022475"/>
    </source>
</evidence>
<keyword evidence="12" id="KW-1185">Reference proteome</keyword>
<evidence type="ECO:0000256" key="9">
    <source>
        <dbReference type="SAM" id="Phobius"/>
    </source>
</evidence>
<evidence type="ECO:0000256" key="1">
    <source>
        <dbReference type="ARBA" id="ARBA00004651"/>
    </source>
</evidence>
<dbReference type="PANTHER" id="PTHR14319:SF3">
    <property type="entry name" value="TRANSMEMBRANE PROTEIN-LIKE PROTEIN"/>
    <property type="match status" value="1"/>
</dbReference>
<dbReference type="PROSITE" id="PS00022">
    <property type="entry name" value="EGF_1"/>
    <property type="match status" value="1"/>
</dbReference>
<feature type="domain" description="EGF-like" evidence="10">
    <location>
        <begin position="681"/>
        <end position="721"/>
    </location>
</feature>
<feature type="compositionally biased region" description="Polar residues" evidence="8">
    <location>
        <begin position="479"/>
        <end position="488"/>
    </location>
</feature>
<evidence type="ECO:0000256" key="2">
    <source>
        <dbReference type="ARBA" id="ARBA00005542"/>
    </source>
</evidence>
<dbReference type="PROSITE" id="PS01186">
    <property type="entry name" value="EGF_2"/>
    <property type="match status" value="1"/>
</dbReference>
<feature type="transmembrane region" description="Helical" evidence="9">
    <location>
        <begin position="789"/>
        <end position="814"/>
    </location>
</feature>
<feature type="transmembrane region" description="Helical" evidence="9">
    <location>
        <begin position="906"/>
        <end position="925"/>
    </location>
</feature>
<dbReference type="PANTHER" id="PTHR14319">
    <property type="entry name" value="FIVE-SPAN TRANSMEMBRANE PROTEIN M83"/>
    <property type="match status" value="1"/>
</dbReference>
<dbReference type="AlphaFoldDB" id="A0A1I8PVV4"/>
<feature type="transmembrane region" description="Helical" evidence="9">
    <location>
        <begin position="758"/>
        <end position="777"/>
    </location>
</feature>
<keyword evidence="7" id="KW-0245">EGF-like domain</keyword>
<evidence type="ECO:0000256" key="6">
    <source>
        <dbReference type="ARBA" id="ARBA00023136"/>
    </source>
</evidence>
<organism evidence="11 12">
    <name type="scientific">Stomoxys calcitrans</name>
    <name type="common">Stable fly</name>
    <name type="synonym">Conops calcitrans</name>
    <dbReference type="NCBI Taxonomy" id="35570"/>
    <lineage>
        <taxon>Eukaryota</taxon>
        <taxon>Metazoa</taxon>
        <taxon>Ecdysozoa</taxon>
        <taxon>Arthropoda</taxon>
        <taxon>Hexapoda</taxon>
        <taxon>Insecta</taxon>
        <taxon>Pterygota</taxon>
        <taxon>Neoptera</taxon>
        <taxon>Endopterygota</taxon>
        <taxon>Diptera</taxon>
        <taxon>Brachycera</taxon>
        <taxon>Muscomorpha</taxon>
        <taxon>Muscoidea</taxon>
        <taxon>Muscidae</taxon>
        <taxon>Stomoxys</taxon>
    </lineage>
</organism>
<evidence type="ECO:0000259" key="10">
    <source>
        <dbReference type="PROSITE" id="PS50026"/>
    </source>
</evidence>
<dbReference type="VEuPathDB" id="VectorBase:SCAU011601"/>
<comment type="caution">
    <text evidence="7">Lacks conserved residue(s) required for the propagation of feature annotation.</text>
</comment>
<evidence type="ECO:0000313" key="12">
    <source>
        <dbReference type="Proteomes" id="UP000095300"/>
    </source>
</evidence>
<evidence type="ECO:0000256" key="5">
    <source>
        <dbReference type="ARBA" id="ARBA00022989"/>
    </source>
</evidence>
<dbReference type="STRING" id="35570.A0A1I8PVV4"/>
<dbReference type="PROSITE" id="PS50026">
    <property type="entry name" value="EGF_3"/>
    <property type="match status" value="1"/>
</dbReference>
<feature type="transmembrane region" description="Helical" evidence="9">
    <location>
        <begin position="879"/>
        <end position="900"/>
    </location>
</feature>
<proteinExistence type="inferred from homology"/>
<accession>A0A1I8PVV4</accession>
<evidence type="ECO:0000256" key="8">
    <source>
        <dbReference type="SAM" id="MobiDB-lite"/>
    </source>
</evidence>
<feature type="transmembrane region" description="Helical" evidence="9">
    <location>
        <begin position="821"/>
        <end position="839"/>
    </location>
</feature>
<dbReference type="EnsemblMetazoa" id="SCAU011601-RA">
    <property type="protein sequence ID" value="SCAU011601-PA"/>
    <property type="gene ID" value="SCAU011601"/>
</dbReference>